<feature type="domain" description="Calcineurin-like phosphoesterase" evidence="3">
    <location>
        <begin position="1"/>
        <end position="198"/>
    </location>
</feature>
<dbReference type="EMBL" id="MSDU01000005">
    <property type="protein sequence ID" value="OLN23685.1"/>
    <property type="molecule type" value="Genomic_DNA"/>
</dbReference>
<dbReference type="InterPro" id="IPR029052">
    <property type="entry name" value="Metallo-depent_PP-like"/>
</dbReference>
<sequence length="238" mass="27014">MKIAFISDIHGNAVALDSVLKDIERKEVDEIYVLGDICYRGPEPKRSLQLVQGLNTNVIKGNADEWVVRGIQKGEVPDSVLEMMNNERDWIASHLEKDDIDYLHELPTELHFEAAGLSINVFHATPDSLFEVVLPGESDEVLKTNLMSSTDSDVYVYAHIHKPYIRTINGKILINIGSVGLPFDGMKKSSYAIVEIEDNRVSTSIERVEYNVERVVKQYEQLKYPNQNMINVIRNARI</sequence>
<dbReference type="Proteomes" id="UP000185568">
    <property type="component" value="Unassembled WGS sequence"/>
</dbReference>
<dbReference type="AlphaFoldDB" id="A0A1Q8Q8S5"/>
<dbReference type="PANTHER" id="PTHR42850">
    <property type="entry name" value="METALLOPHOSPHOESTERASE"/>
    <property type="match status" value="1"/>
</dbReference>
<dbReference type="NCBIfam" id="TIGR00040">
    <property type="entry name" value="yfcE"/>
    <property type="match status" value="1"/>
</dbReference>
<dbReference type="Pfam" id="PF12850">
    <property type="entry name" value="Metallophos_2"/>
    <property type="match status" value="1"/>
</dbReference>
<evidence type="ECO:0000256" key="2">
    <source>
        <dbReference type="RuleBase" id="RU362039"/>
    </source>
</evidence>
<comment type="similarity">
    <text evidence="1 2">Belongs to the metallophosphoesterase superfamily. YfcE family.</text>
</comment>
<dbReference type="Gene3D" id="3.60.21.10">
    <property type="match status" value="1"/>
</dbReference>
<proteinExistence type="inferred from homology"/>
<keyword evidence="5" id="KW-1185">Reference proteome</keyword>
<dbReference type="OrthoDB" id="9813918at2"/>
<dbReference type="PIRSF" id="PIRSF000883">
    <property type="entry name" value="Pesterase_MJ0912"/>
    <property type="match status" value="1"/>
</dbReference>
<organism evidence="4 5">
    <name type="scientific">Domibacillus antri</name>
    <dbReference type="NCBI Taxonomy" id="1714264"/>
    <lineage>
        <taxon>Bacteria</taxon>
        <taxon>Bacillati</taxon>
        <taxon>Bacillota</taxon>
        <taxon>Bacilli</taxon>
        <taxon>Bacillales</taxon>
        <taxon>Bacillaceae</taxon>
        <taxon>Domibacillus</taxon>
    </lineage>
</organism>
<evidence type="ECO:0000313" key="5">
    <source>
        <dbReference type="Proteomes" id="UP000185568"/>
    </source>
</evidence>
<dbReference type="InterPro" id="IPR024654">
    <property type="entry name" value="Calcineurin-like_PHP_lpxH"/>
</dbReference>
<dbReference type="EC" id="3.1.4.-" evidence="2"/>
<comment type="cofactor">
    <cofactor evidence="2">
        <name>a divalent metal cation</name>
        <dbReference type="ChEBI" id="CHEBI:60240"/>
    </cofactor>
</comment>
<dbReference type="PANTHER" id="PTHR42850:SF2">
    <property type="entry name" value="BLL5683 PROTEIN"/>
    <property type="match status" value="1"/>
</dbReference>
<dbReference type="RefSeq" id="WP_075397206.1">
    <property type="nucleotide sequence ID" value="NZ_MSDU01000005.1"/>
</dbReference>
<comment type="caution">
    <text evidence="4">The sequence shown here is derived from an EMBL/GenBank/DDBJ whole genome shotgun (WGS) entry which is preliminary data.</text>
</comment>
<dbReference type="GO" id="GO:0016791">
    <property type="term" value="F:phosphatase activity"/>
    <property type="evidence" value="ECO:0007669"/>
    <property type="project" value="TreeGrafter"/>
</dbReference>
<evidence type="ECO:0000313" key="4">
    <source>
        <dbReference type="EMBL" id="OLN23685.1"/>
    </source>
</evidence>
<dbReference type="GO" id="GO:0046872">
    <property type="term" value="F:metal ion binding"/>
    <property type="evidence" value="ECO:0007669"/>
    <property type="project" value="UniProtKB-KW"/>
</dbReference>
<dbReference type="GO" id="GO:0005737">
    <property type="term" value="C:cytoplasm"/>
    <property type="evidence" value="ECO:0007669"/>
    <property type="project" value="TreeGrafter"/>
</dbReference>
<accession>A0A1Q8Q8S5</accession>
<dbReference type="InterPro" id="IPR011152">
    <property type="entry name" value="Pesterase_MJ0912"/>
</dbReference>
<dbReference type="InterPro" id="IPR000979">
    <property type="entry name" value="Phosphodiesterase_MJ0936/Vps29"/>
</dbReference>
<dbReference type="STRING" id="1714264.BTO30_02815"/>
<reference evidence="4 5" key="1">
    <citation type="submission" date="2016-12" db="EMBL/GenBank/DDBJ databases">
        <title>Domibacillus antri genome sequencing.</title>
        <authorList>
            <person name="Verma A."/>
            <person name="Krishnamurthi S."/>
        </authorList>
    </citation>
    <scope>NUCLEOTIDE SEQUENCE [LARGE SCALE GENOMIC DNA]</scope>
    <source>
        <strain evidence="4 5">XD80</strain>
    </source>
</reference>
<gene>
    <name evidence="4" type="ORF">BTO30_02815</name>
</gene>
<keyword evidence="2" id="KW-0479">Metal-binding</keyword>
<evidence type="ECO:0000259" key="3">
    <source>
        <dbReference type="Pfam" id="PF12850"/>
    </source>
</evidence>
<name>A0A1Q8Q8S5_9BACI</name>
<evidence type="ECO:0000256" key="1">
    <source>
        <dbReference type="ARBA" id="ARBA00008950"/>
    </source>
</evidence>
<protein>
    <recommendedName>
        <fullName evidence="2">Phosphoesterase</fullName>
        <ecNumber evidence="2">3.1.4.-</ecNumber>
    </recommendedName>
</protein>
<dbReference type="InterPro" id="IPR050126">
    <property type="entry name" value="Ap4A_hydrolase"/>
</dbReference>
<dbReference type="SUPFAM" id="SSF56300">
    <property type="entry name" value="Metallo-dependent phosphatases"/>
    <property type="match status" value="1"/>
</dbReference>